<keyword evidence="5" id="KW-1185">Reference proteome</keyword>
<dbReference type="OrthoDB" id="6018330at2759"/>
<evidence type="ECO:0000313" key="4">
    <source>
        <dbReference type="EMBL" id="CAG2240200.1"/>
    </source>
</evidence>
<dbReference type="Proteomes" id="UP000683360">
    <property type="component" value="Unassembled WGS sequence"/>
</dbReference>
<evidence type="ECO:0000313" key="5">
    <source>
        <dbReference type="Proteomes" id="UP000683360"/>
    </source>
</evidence>
<sequence length="759" mass="83901">MVVKYIAFVLLIASALAQVPPGSPSITGPQIIIAGDSVTLICTVLRGDPTPTVKWFHNSNVIDNSSSVNGSVVTNTYSFQATFDQHQTVFECQSENGVLQNPLTTTIFVEVYTIPCTSVLEIHHVACDYNCIEEFGVLAGFFEDLKTWSPQQPVLTGSTSVVPGTTTTWTCLSTGAYAQHTMTMRMGNTQFNSSQFTTNTQYIASDDSYNVIGNLTFTPTTANNGQTLYCDYRHIDKSGNTPKTVSLLLSVTLSVPALTITSIIMSDAGSYICEATDGSAIVRTNNIQLSPIDGSACINPSTINLTDNQWSASTEYGSYTAEEGNLNGVGWSASIYDQFQYLKIDLEGVWQITRGLYSENNFEWIPYNSRLSSDIFGEQFERAGLDTNITFDPPIETRYIVFNPTGFYGLPSLKVELYGCHLKDQTKSVTQFSKDVETNTSWIPSQSPVIINKTIEIRPSVTLEIHAGVSVIFTKPDAGIQIYGSLITKGIPGLTAMFSSDSPVTILKNKWKGLELKRGGSFNISHSVIRQGDICVQGTSEHMDINFAFFYSCDTALRVSEGINLTVINEEPIPDTAYKIRNSEFIYNRYGIQFLGTTENPSLFIKKCNISLSSGFGIQISNWFNRALSDVLSRLYIDMSFIESNYDGIYSGSTGLASIFVNNTVIKGHIGIYSFQGNAYSYSENITIINSELSSVYMECYLCYNSFLKIINTTFECNFHRSVRVYNTSEVRVSIIGNSFHNCNPALKSPDLDSNHIWR</sequence>
<proteinExistence type="predicted"/>
<name>A0A8S3UG65_MYTED</name>
<feature type="domain" description="Ig-like" evidence="3">
    <location>
        <begin position="150"/>
        <end position="290"/>
    </location>
</feature>
<feature type="domain" description="F5/8 type C" evidence="2">
    <location>
        <begin position="297"/>
        <end position="420"/>
    </location>
</feature>
<evidence type="ECO:0000256" key="1">
    <source>
        <dbReference type="SAM" id="SignalP"/>
    </source>
</evidence>
<comment type="caution">
    <text evidence="4">The sequence shown here is derived from an EMBL/GenBank/DDBJ whole genome shotgun (WGS) entry which is preliminary data.</text>
</comment>
<evidence type="ECO:0000259" key="2">
    <source>
        <dbReference type="PROSITE" id="PS50022"/>
    </source>
</evidence>
<dbReference type="Pfam" id="PF13927">
    <property type="entry name" value="Ig_3"/>
    <property type="match status" value="1"/>
</dbReference>
<dbReference type="AlphaFoldDB" id="A0A8S3UG65"/>
<gene>
    <name evidence="4" type="ORF">MEDL_52508</name>
</gene>
<dbReference type="InterPro" id="IPR036179">
    <property type="entry name" value="Ig-like_dom_sf"/>
</dbReference>
<dbReference type="PANTHER" id="PTHR23278">
    <property type="entry name" value="SIDESTEP PROTEIN"/>
    <property type="match status" value="1"/>
</dbReference>
<feature type="chain" id="PRO_5035789729" evidence="1">
    <location>
        <begin position="18"/>
        <end position="759"/>
    </location>
</feature>
<accession>A0A8S3UG65</accession>
<reference evidence="4" key="1">
    <citation type="submission" date="2021-03" db="EMBL/GenBank/DDBJ databases">
        <authorList>
            <person name="Bekaert M."/>
        </authorList>
    </citation>
    <scope>NUCLEOTIDE SEQUENCE</scope>
</reference>
<dbReference type="EMBL" id="CAJPWZ010002550">
    <property type="protein sequence ID" value="CAG2240200.1"/>
    <property type="molecule type" value="Genomic_DNA"/>
</dbReference>
<dbReference type="PROSITE" id="PS50835">
    <property type="entry name" value="IG_LIKE"/>
    <property type="match status" value="2"/>
</dbReference>
<dbReference type="SUPFAM" id="SSF48726">
    <property type="entry name" value="Immunoglobulin"/>
    <property type="match status" value="2"/>
</dbReference>
<dbReference type="Gene3D" id="2.60.120.260">
    <property type="entry name" value="Galactose-binding domain-like"/>
    <property type="match status" value="1"/>
</dbReference>
<dbReference type="InterPro" id="IPR013783">
    <property type="entry name" value="Ig-like_fold"/>
</dbReference>
<dbReference type="SUPFAM" id="SSF49785">
    <property type="entry name" value="Galactose-binding domain-like"/>
    <property type="match status" value="1"/>
</dbReference>
<evidence type="ECO:0000259" key="3">
    <source>
        <dbReference type="PROSITE" id="PS50835"/>
    </source>
</evidence>
<dbReference type="SMART" id="SM00409">
    <property type="entry name" value="IG"/>
    <property type="match status" value="2"/>
</dbReference>
<organism evidence="4 5">
    <name type="scientific">Mytilus edulis</name>
    <name type="common">Blue mussel</name>
    <dbReference type="NCBI Taxonomy" id="6550"/>
    <lineage>
        <taxon>Eukaryota</taxon>
        <taxon>Metazoa</taxon>
        <taxon>Spiralia</taxon>
        <taxon>Lophotrochozoa</taxon>
        <taxon>Mollusca</taxon>
        <taxon>Bivalvia</taxon>
        <taxon>Autobranchia</taxon>
        <taxon>Pteriomorphia</taxon>
        <taxon>Mytilida</taxon>
        <taxon>Mytiloidea</taxon>
        <taxon>Mytilidae</taxon>
        <taxon>Mytilinae</taxon>
        <taxon>Mytilus</taxon>
    </lineage>
</organism>
<feature type="domain" description="Ig-like" evidence="3">
    <location>
        <begin position="24"/>
        <end position="104"/>
    </location>
</feature>
<dbReference type="InterPro" id="IPR000421">
    <property type="entry name" value="FA58C"/>
</dbReference>
<feature type="signal peptide" evidence="1">
    <location>
        <begin position="1"/>
        <end position="17"/>
    </location>
</feature>
<protein>
    <submittedName>
        <fullName evidence="4">Uncharacterized protein</fullName>
    </submittedName>
</protein>
<dbReference type="Gene3D" id="2.60.40.10">
    <property type="entry name" value="Immunoglobulins"/>
    <property type="match status" value="2"/>
</dbReference>
<dbReference type="PANTHER" id="PTHR23278:SF19">
    <property type="entry name" value="OBSCURIN"/>
    <property type="match status" value="1"/>
</dbReference>
<dbReference type="InterPro" id="IPR007110">
    <property type="entry name" value="Ig-like_dom"/>
</dbReference>
<dbReference type="InterPro" id="IPR008979">
    <property type="entry name" value="Galactose-bd-like_sf"/>
</dbReference>
<dbReference type="PROSITE" id="PS50022">
    <property type="entry name" value="FA58C_3"/>
    <property type="match status" value="1"/>
</dbReference>
<dbReference type="InterPro" id="IPR003599">
    <property type="entry name" value="Ig_sub"/>
</dbReference>
<keyword evidence="1" id="KW-0732">Signal</keyword>